<dbReference type="EMBL" id="JBEDNZ010000017">
    <property type="protein sequence ID" value="KAL0821774.1"/>
    <property type="molecule type" value="Genomic_DNA"/>
</dbReference>
<dbReference type="Gene3D" id="3.40.1350.10">
    <property type="match status" value="1"/>
</dbReference>
<feature type="active site" evidence="10">
    <location>
        <position position="283"/>
    </location>
</feature>
<organism evidence="12 13">
    <name type="scientific">Loxostege sticticalis</name>
    <name type="common">Beet webworm moth</name>
    <dbReference type="NCBI Taxonomy" id="481309"/>
    <lineage>
        <taxon>Eukaryota</taxon>
        <taxon>Metazoa</taxon>
        <taxon>Ecdysozoa</taxon>
        <taxon>Arthropoda</taxon>
        <taxon>Hexapoda</taxon>
        <taxon>Insecta</taxon>
        <taxon>Pterygota</taxon>
        <taxon>Neoptera</taxon>
        <taxon>Endopterygota</taxon>
        <taxon>Lepidoptera</taxon>
        <taxon>Glossata</taxon>
        <taxon>Ditrysia</taxon>
        <taxon>Pyraloidea</taxon>
        <taxon>Crambidae</taxon>
        <taxon>Pyraustinae</taxon>
        <taxon>Loxostege</taxon>
    </lineage>
</organism>
<dbReference type="Proteomes" id="UP001549921">
    <property type="component" value="Unassembled WGS sequence"/>
</dbReference>
<dbReference type="InterPro" id="IPR006676">
    <property type="entry name" value="tRNA_splic"/>
</dbReference>
<dbReference type="GO" id="GO:0006869">
    <property type="term" value="P:lipid transport"/>
    <property type="evidence" value="ECO:0007669"/>
    <property type="project" value="UniProtKB-KW"/>
</dbReference>
<feature type="active site" evidence="10">
    <location>
        <position position="275"/>
    </location>
</feature>
<evidence type="ECO:0000256" key="5">
    <source>
        <dbReference type="ARBA" id="ARBA00023055"/>
    </source>
</evidence>
<evidence type="ECO:0000256" key="10">
    <source>
        <dbReference type="PIRSR" id="PIRSR011789-1"/>
    </source>
</evidence>
<comment type="subcellular location">
    <subcellularLocation>
        <location evidence="1">Membrane</location>
    </subcellularLocation>
</comment>
<dbReference type="InterPro" id="IPR036167">
    <property type="entry name" value="tRNA_intron_Endo_cat-like_sf"/>
</dbReference>
<evidence type="ECO:0000256" key="6">
    <source>
        <dbReference type="ARBA" id="ARBA00023121"/>
    </source>
</evidence>
<dbReference type="GO" id="GO:0000214">
    <property type="term" value="C:tRNA-intron endonuclease complex"/>
    <property type="evidence" value="ECO:0007669"/>
    <property type="project" value="UniProtKB-UniRule"/>
</dbReference>
<feature type="domain" description="SMP-LTD" evidence="11">
    <location>
        <begin position="293"/>
        <end position="357"/>
    </location>
</feature>
<keyword evidence="7" id="KW-0472">Membrane</keyword>
<sequence length="357" mass="40781">MTTLQSDDCQSNDPNNFFPMAIESLRFPLDSTMRIIFTGYYNGFNVEVRSSEEMAMLHHMGCFGKGSLSRSKPKVSQNDNSPCLLRKRQFLKRNYWQKKFSKSKESESDSFFKDIDELTAKILKDSARNNKKDVIDLVSSDEDEVSDTCEELTIPSNLSMLDTYDKQDLVVIAPDSDSEGDNYFANFKPKCCLNKIKIPEKLMLTLCEAFFLSYGLGCLQILNSDEKILSTDQCWDLFLETDKKFIPKYVVYHYFRSKGYIVKSGVKFGGDYLLYKEAPGITHSGYIVVIKDEQESLDWISLLGHIRMATTTLKEVLIAEVIKADTNLADVPDNLSAYSVREIELSRKMPVLINEDD</sequence>
<dbReference type="EC" id="4.6.1.16" evidence="9"/>
<gene>
    <name evidence="12" type="ORF">ABMA28_005194</name>
</gene>
<evidence type="ECO:0000313" key="12">
    <source>
        <dbReference type="EMBL" id="KAL0821774.1"/>
    </source>
</evidence>
<dbReference type="PANTHER" id="PTHR21227:SF0">
    <property type="entry name" value="TRNA-SPLICING ENDONUCLEASE SUBUNIT SEN2"/>
    <property type="match status" value="1"/>
</dbReference>
<dbReference type="PANTHER" id="PTHR21227">
    <property type="entry name" value="TRNA-SPLICING ENDONUCLEASE SUBUNIT SEN2"/>
    <property type="match status" value="1"/>
</dbReference>
<dbReference type="InterPro" id="IPR016589">
    <property type="entry name" value="tRNA_splic_SEN2"/>
</dbReference>
<proteinExistence type="inferred from homology"/>
<name>A0ABD0SS11_LOXSC</name>
<keyword evidence="5" id="KW-0445">Lipid transport</keyword>
<dbReference type="PIRSF" id="PIRSF011789">
    <property type="entry name" value="tRNA_splic_SEN2"/>
    <property type="match status" value="1"/>
</dbReference>
<evidence type="ECO:0000256" key="7">
    <source>
        <dbReference type="ARBA" id="ARBA00023136"/>
    </source>
</evidence>
<keyword evidence="3" id="KW-0813">Transport</keyword>
<dbReference type="EMBL" id="JBEDNZ010000017">
    <property type="protein sequence ID" value="KAL0821775.1"/>
    <property type="molecule type" value="Genomic_DNA"/>
</dbReference>
<comment type="function">
    <text evidence="9">Constitutes one of the two catalytic subunit of the tRNA-splicing endonuclease complex, a complex responsible for identification and cleavage of the splice sites in pre-tRNA. It cleaves pre-tRNA at the 5'- and 3'-splice sites to release the intron. The products are an intron and two tRNA half-molecules bearing 2',3'-cyclic phosphate and 5'-OH termini. There are no conserved sequences at the splice sites, but the intron is invariably located at the same site in the gene, placing the splice sites an invariant distance from the constant structural features of the tRNA body.</text>
</comment>
<dbReference type="InterPro" id="IPR011856">
    <property type="entry name" value="tRNA_endonuc-like_dom_sf"/>
</dbReference>
<keyword evidence="8 9" id="KW-0456">Lyase</keyword>
<dbReference type="GO" id="GO:0008289">
    <property type="term" value="F:lipid binding"/>
    <property type="evidence" value="ECO:0007669"/>
    <property type="project" value="UniProtKB-KW"/>
</dbReference>
<dbReference type="InterPro" id="IPR006677">
    <property type="entry name" value="tRNA_intron_Endonuc_cat-like"/>
</dbReference>
<evidence type="ECO:0000256" key="8">
    <source>
        <dbReference type="ARBA" id="ARBA00023239"/>
    </source>
</evidence>
<protein>
    <recommendedName>
        <fullName evidence="9">tRNA-splicing endonuclease subunit Sen2</fullName>
        <ecNumber evidence="9">4.6.1.16</ecNumber>
    </recommendedName>
</protein>
<feature type="active site" evidence="10">
    <location>
        <position position="314"/>
    </location>
</feature>
<dbReference type="AlphaFoldDB" id="A0ABD0SS11"/>
<comment type="similarity">
    <text evidence="2 9">Belongs to the tRNA-intron endonuclease family.</text>
</comment>
<comment type="caution">
    <text evidence="12">The sequence shown here is derived from an EMBL/GenBank/DDBJ whole genome shotgun (WGS) entry which is preliminary data.</text>
</comment>
<evidence type="ECO:0000256" key="9">
    <source>
        <dbReference type="PIRNR" id="PIRNR011789"/>
    </source>
</evidence>
<evidence type="ECO:0000259" key="11">
    <source>
        <dbReference type="PROSITE" id="PS51847"/>
    </source>
</evidence>
<dbReference type="SUPFAM" id="SSF53032">
    <property type="entry name" value="tRNA-intron endonuclease catalytic domain-like"/>
    <property type="match status" value="1"/>
</dbReference>
<dbReference type="PROSITE" id="PS51847">
    <property type="entry name" value="SMP"/>
    <property type="match status" value="1"/>
</dbReference>
<accession>A0ABD0SS11</accession>
<evidence type="ECO:0000256" key="1">
    <source>
        <dbReference type="ARBA" id="ARBA00004370"/>
    </source>
</evidence>
<dbReference type="InterPro" id="IPR031468">
    <property type="entry name" value="SMP_LBD"/>
</dbReference>
<evidence type="ECO:0000313" key="13">
    <source>
        <dbReference type="Proteomes" id="UP001549921"/>
    </source>
</evidence>
<evidence type="ECO:0000256" key="3">
    <source>
        <dbReference type="ARBA" id="ARBA00022448"/>
    </source>
</evidence>
<keyword evidence="4 9" id="KW-0819">tRNA processing</keyword>
<dbReference type="GO" id="GO:0008033">
    <property type="term" value="P:tRNA processing"/>
    <property type="evidence" value="ECO:0007669"/>
    <property type="project" value="UniProtKB-KW"/>
</dbReference>
<keyword evidence="6" id="KW-0446">Lipid-binding</keyword>
<evidence type="ECO:0000256" key="4">
    <source>
        <dbReference type="ARBA" id="ARBA00022694"/>
    </source>
</evidence>
<dbReference type="CDD" id="cd22363">
    <property type="entry name" value="tRNA-intron_lyase_C"/>
    <property type="match status" value="1"/>
</dbReference>
<dbReference type="GO" id="GO:0016020">
    <property type="term" value="C:membrane"/>
    <property type="evidence" value="ECO:0007669"/>
    <property type="project" value="UniProtKB-SubCell"/>
</dbReference>
<dbReference type="NCBIfam" id="TIGR00324">
    <property type="entry name" value="endA"/>
    <property type="match status" value="1"/>
</dbReference>
<evidence type="ECO:0000256" key="2">
    <source>
        <dbReference type="ARBA" id="ARBA00008078"/>
    </source>
</evidence>
<reference evidence="12 13" key="1">
    <citation type="submission" date="2024-06" db="EMBL/GenBank/DDBJ databases">
        <title>A chromosome-level genome assembly of beet webworm, Loxostege sticticalis.</title>
        <authorList>
            <person name="Zhang Y."/>
        </authorList>
    </citation>
    <scope>NUCLEOTIDE SEQUENCE [LARGE SCALE GENOMIC DNA]</scope>
    <source>
        <strain evidence="12">AQ028</strain>
        <tissue evidence="12">Male pupae</tissue>
    </source>
</reference>
<dbReference type="Pfam" id="PF01974">
    <property type="entry name" value="tRNA_int_endo"/>
    <property type="match status" value="1"/>
</dbReference>
<dbReference type="GO" id="GO:0000213">
    <property type="term" value="F:tRNA-intron lyase activity"/>
    <property type="evidence" value="ECO:0007669"/>
    <property type="project" value="UniProtKB-UniRule"/>
</dbReference>